<feature type="chain" id="PRO_5007274454" evidence="2">
    <location>
        <begin position="26"/>
        <end position="151"/>
    </location>
</feature>
<dbReference type="AlphaFoldDB" id="A0A126SXH3"/>
<protein>
    <submittedName>
        <fullName evidence="3">Uncharacterized protein</fullName>
    </submittedName>
</protein>
<feature type="compositionally biased region" description="Basic and acidic residues" evidence="1">
    <location>
        <begin position="127"/>
        <end position="138"/>
    </location>
</feature>
<organism evidence="3">
    <name type="scientific">uncultured bacterium UPO35</name>
    <dbReference type="NCBI Taxonomy" id="1776962"/>
    <lineage>
        <taxon>Bacteria</taxon>
        <taxon>environmental samples</taxon>
    </lineage>
</organism>
<dbReference type="EMBL" id="KU144965">
    <property type="protein sequence ID" value="AMK58999.1"/>
    <property type="molecule type" value="Genomic_DNA"/>
</dbReference>
<evidence type="ECO:0000256" key="1">
    <source>
        <dbReference type="SAM" id="MobiDB-lite"/>
    </source>
</evidence>
<proteinExistence type="predicted"/>
<feature type="signal peptide" evidence="2">
    <location>
        <begin position="1"/>
        <end position="25"/>
    </location>
</feature>
<feature type="region of interest" description="Disordered" evidence="1">
    <location>
        <begin position="127"/>
        <end position="151"/>
    </location>
</feature>
<accession>A0A126SXH3</accession>
<evidence type="ECO:0000256" key="2">
    <source>
        <dbReference type="SAM" id="SignalP"/>
    </source>
</evidence>
<reference evidence="3" key="1">
    <citation type="journal article" date="2016" name="Appl. Environ. Microbiol.">
        <title>Functional Metagenomics of a Biostimulated Petroleum-Contaminated Soil Reveals an Extraordinary Diversity of Extradiol Dioxygenases.</title>
        <authorList>
            <person name="Terron-Gonzalez L."/>
            <person name="Martin-Cabello G."/>
            <person name="Ferrer M."/>
            <person name="Santero E."/>
        </authorList>
    </citation>
    <scope>NUCLEOTIDE SEQUENCE</scope>
</reference>
<sequence>MNQPPHAKLGILCLFALLLSSVAQAAEPAQDDRLGRLFFTPERRQALDRQRLSNIQEAQSLEGATLSLDGVVQRSSGKSTIWINGRAQDAYDAAGAGVSARLTPRDPGVAQIVPGEEAPTRLKVGEEINRATGERNDRLGGGLVKTPNHRR</sequence>
<name>A0A126SXH3_9BACT</name>
<keyword evidence="2" id="KW-0732">Signal</keyword>
<evidence type="ECO:0000313" key="3">
    <source>
        <dbReference type="EMBL" id="AMK58999.1"/>
    </source>
</evidence>